<dbReference type="AlphaFoldDB" id="A0A8R7JWK5"/>
<evidence type="ECO:0000313" key="2">
    <source>
        <dbReference type="Proteomes" id="UP000015106"/>
    </source>
</evidence>
<keyword evidence="2" id="KW-1185">Reference proteome</keyword>
<sequence length="180" mass="20045">MDSKKEKKLWMGDESTSCTVVPLALDDPDHWHHCFPTSCLHRHLPVGLCRRSTLAVHSHHSRPFNATTPGRSLPAAPWIPPLTLGVSVIEKFNAATTGRSISPSWTRPFTSFWLLVIPVWPGRWVRRRCDQQSNPAAPGRSPSQLPGRLCRATFRLHLGLPYASPTPAGKYGGLQQVIFL</sequence>
<reference evidence="1" key="3">
    <citation type="submission" date="2022-06" db="UniProtKB">
        <authorList>
            <consortium name="EnsemblPlants"/>
        </authorList>
    </citation>
    <scope>IDENTIFICATION</scope>
</reference>
<proteinExistence type="predicted"/>
<dbReference type="EnsemblPlants" id="TuG1812G0100001108.01.T03">
    <property type="protein sequence ID" value="TuG1812G0100001108.01.T03"/>
    <property type="gene ID" value="TuG1812G0100001108.01"/>
</dbReference>
<dbReference type="Gramene" id="TuG1812G0100001108.01.T03">
    <property type="protein sequence ID" value="TuG1812G0100001108.01.T03"/>
    <property type="gene ID" value="TuG1812G0100001108.01"/>
</dbReference>
<reference evidence="2" key="1">
    <citation type="journal article" date="2013" name="Nature">
        <title>Draft genome of the wheat A-genome progenitor Triticum urartu.</title>
        <authorList>
            <person name="Ling H.Q."/>
            <person name="Zhao S."/>
            <person name="Liu D."/>
            <person name="Wang J."/>
            <person name="Sun H."/>
            <person name="Zhang C."/>
            <person name="Fan H."/>
            <person name="Li D."/>
            <person name="Dong L."/>
            <person name="Tao Y."/>
            <person name="Gao C."/>
            <person name="Wu H."/>
            <person name="Li Y."/>
            <person name="Cui Y."/>
            <person name="Guo X."/>
            <person name="Zheng S."/>
            <person name="Wang B."/>
            <person name="Yu K."/>
            <person name="Liang Q."/>
            <person name="Yang W."/>
            <person name="Lou X."/>
            <person name="Chen J."/>
            <person name="Feng M."/>
            <person name="Jian J."/>
            <person name="Zhang X."/>
            <person name="Luo G."/>
            <person name="Jiang Y."/>
            <person name="Liu J."/>
            <person name="Wang Z."/>
            <person name="Sha Y."/>
            <person name="Zhang B."/>
            <person name="Wu H."/>
            <person name="Tang D."/>
            <person name="Shen Q."/>
            <person name="Xue P."/>
            <person name="Zou S."/>
            <person name="Wang X."/>
            <person name="Liu X."/>
            <person name="Wang F."/>
            <person name="Yang Y."/>
            <person name="An X."/>
            <person name="Dong Z."/>
            <person name="Zhang K."/>
            <person name="Zhang X."/>
            <person name="Luo M.C."/>
            <person name="Dvorak J."/>
            <person name="Tong Y."/>
            <person name="Wang J."/>
            <person name="Yang H."/>
            <person name="Li Z."/>
            <person name="Wang D."/>
            <person name="Zhang A."/>
            <person name="Wang J."/>
        </authorList>
    </citation>
    <scope>NUCLEOTIDE SEQUENCE</scope>
    <source>
        <strain evidence="2">cv. G1812</strain>
    </source>
</reference>
<accession>A0A8R7JWK5</accession>
<dbReference type="Proteomes" id="UP000015106">
    <property type="component" value="Chromosome 1"/>
</dbReference>
<evidence type="ECO:0000313" key="1">
    <source>
        <dbReference type="EnsemblPlants" id="TuG1812G0100001108.01.T03"/>
    </source>
</evidence>
<protein>
    <submittedName>
        <fullName evidence="1">Uncharacterized protein</fullName>
    </submittedName>
</protein>
<reference evidence="1" key="2">
    <citation type="submission" date="2018-03" db="EMBL/GenBank/DDBJ databases">
        <title>The Triticum urartu genome reveals the dynamic nature of wheat genome evolution.</title>
        <authorList>
            <person name="Ling H."/>
            <person name="Ma B."/>
            <person name="Shi X."/>
            <person name="Liu H."/>
            <person name="Dong L."/>
            <person name="Sun H."/>
            <person name="Cao Y."/>
            <person name="Gao Q."/>
            <person name="Zheng S."/>
            <person name="Li Y."/>
            <person name="Yu Y."/>
            <person name="Du H."/>
            <person name="Qi M."/>
            <person name="Li Y."/>
            <person name="Yu H."/>
            <person name="Cui Y."/>
            <person name="Wang N."/>
            <person name="Chen C."/>
            <person name="Wu H."/>
            <person name="Zhao Y."/>
            <person name="Zhang J."/>
            <person name="Li Y."/>
            <person name="Zhou W."/>
            <person name="Zhang B."/>
            <person name="Hu W."/>
            <person name="Eijk M."/>
            <person name="Tang J."/>
            <person name="Witsenboer H."/>
            <person name="Zhao S."/>
            <person name="Li Z."/>
            <person name="Zhang A."/>
            <person name="Wang D."/>
            <person name="Liang C."/>
        </authorList>
    </citation>
    <scope>NUCLEOTIDE SEQUENCE [LARGE SCALE GENOMIC DNA]</scope>
    <source>
        <strain evidence="1">cv. G1812</strain>
    </source>
</reference>
<name>A0A8R7JWK5_TRIUA</name>
<organism evidence="1 2">
    <name type="scientific">Triticum urartu</name>
    <name type="common">Red wild einkorn</name>
    <name type="synonym">Crithodium urartu</name>
    <dbReference type="NCBI Taxonomy" id="4572"/>
    <lineage>
        <taxon>Eukaryota</taxon>
        <taxon>Viridiplantae</taxon>
        <taxon>Streptophyta</taxon>
        <taxon>Embryophyta</taxon>
        <taxon>Tracheophyta</taxon>
        <taxon>Spermatophyta</taxon>
        <taxon>Magnoliopsida</taxon>
        <taxon>Liliopsida</taxon>
        <taxon>Poales</taxon>
        <taxon>Poaceae</taxon>
        <taxon>BOP clade</taxon>
        <taxon>Pooideae</taxon>
        <taxon>Triticodae</taxon>
        <taxon>Triticeae</taxon>
        <taxon>Triticinae</taxon>
        <taxon>Triticum</taxon>
    </lineage>
</organism>